<protein>
    <submittedName>
        <fullName evidence="2">Uncharacterized protein</fullName>
    </submittedName>
</protein>
<dbReference type="AlphaFoldDB" id="A0AAD3H3V0"/>
<reference evidence="2 3" key="1">
    <citation type="journal article" date="2021" name="Sci. Rep.">
        <title>The genome of the diatom Chaetoceros tenuissimus carries an ancient integrated fragment of an extant virus.</title>
        <authorList>
            <person name="Hongo Y."/>
            <person name="Kimura K."/>
            <person name="Takaki Y."/>
            <person name="Yoshida Y."/>
            <person name="Baba S."/>
            <person name="Kobayashi G."/>
            <person name="Nagasaki K."/>
            <person name="Hano T."/>
            <person name="Tomaru Y."/>
        </authorList>
    </citation>
    <scope>NUCLEOTIDE SEQUENCE [LARGE SCALE GENOMIC DNA]</scope>
    <source>
        <strain evidence="2 3">NIES-3715</strain>
    </source>
</reference>
<evidence type="ECO:0000313" key="2">
    <source>
        <dbReference type="EMBL" id="GFH48919.1"/>
    </source>
</evidence>
<evidence type="ECO:0000313" key="3">
    <source>
        <dbReference type="Proteomes" id="UP001054902"/>
    </source>
</evidence>
<dbReference type="EMBL" id="BLLK01000029">
    <property type="protein sequence ID" value="GFH48919.1"/>
    <property type="molecule type" value="Genomic_DNA"/>
</dbReference>
<dbReference type="Proteomes" id="UP001054902">
    <property type="component" value="Unassembled WGS sequence"/>
</dbReference>
<accession>A0AAD3H3V0</accession>
<evidence type="ECO:0000256" key="1">
    <source>
        <dbReference type="SAM" id="MobiDB-lite"/>
    </source>
</evidence>
<feature type="region of interest" description="Disordered" evidence="1">
    <location>
        <begin position="1"/>
        <end position="50"/>
    </location>
</feature>
<name>A0AAD3H3V0_9STRA</name>
<comment type="caution">
    <text evidence="2">The sequence shown here is derived from an EMBL/GenBank/DDBJ whole genome shotgun (WGS) entry which is preliminary data.</text>
</comment>
<organism evidence="2 3">
    <name type="scientific">Chaetoceros tenuissimus</name>
    <dbReference type="NCBI Taxonomy" id="426638"/>
    <lineage>
        <taxon>Eukaryota</taxon>
        <taxon>Sar</taxon>
        <taxon>Stramenopiles</taxon>
        <taxon>Ochrophyta</taxon>
        <taxon>Bacillariophyta</taxon>
        <taxon>Coscinodiscophyceae</taxon>
        <taxon>Chaetocerotophycidae</taxon>
        <taxon>Chaetocerotales</taxon>
        <taxon>Chaetocerotaceae</taxon>
        <taxon>Chaetoceros</taxon>
    </lineage>
</organism>
<sequence length="121" mass="13673">MTALPSFQTRRLEPNHESLVSCHQPRIPQSKASTAKNDPVNGKKTSTGKTIANKRDRIAFDKNAFYSKAKAAPTQLKKVWYGHIESNFGELPTNTKDYIIYEKCKKKPSNEKAPLHLKTIC</sequence>
<keyword evidence="3" id="KW-1185">Reference proteome</keyword>
<gene>
    <name evidence="2" type="ORF">CTEN210_05395</name>
</gene>
<proteinExistence type="predicted"/>